<dbReference type="InterPro" id="IPR027417">
    <property type="entry name" value="P-loop_NTPase"/>
</dbReference>
<accession>A0A067SZC2</accession>
<dbReference type="InterPro" id="IPR007111">
    <property type="entry name" value="NACHT_NTPase"/>
</dbReference>
<dbReference type="HOGENOM" id="CLU_000288_6_10_1"/>
<gene>
    <name evidence="3" type="ORF">GALMADRAFT_73198</name>
</gene>
<dbReference type="OrthoDB" id="5967843at2759"/>
<dbReference type="PANTHER" id="PTHR10039:SF17">
    <property type="entry name" value="FUNGAL STAND N-TERMINAL GOODBYE DOMAIN-CONTAINING PROTEIN-RELATED"/>
    <property type="match status" value="1"/>
</dbReference>
<reference evidence="4" key="1">
    <citation type="journal article" date="2014" name="Proc. Natl. Acad. Sci. U.S.A.">
        <title>Extensive sampling of basidiomycete genomes demonstrates inadequacy of the white-rot/brown-rot paradigm for wood decay fungi.</title>
        <authorList>
            <person name="Riley R."/>
            <person name="Salamov A.A."/>
            <person name="Brown D.W."/>
            <person name="Nagy L.G."/>
            <person name="Floudas D."/>
            <person name="Held B.W."/>
            <person name="Levasseur A."/>
            <person name="Lombard V."/>
            <person name="Morin E."/>
            <person name="Otillar R."/>
            <person name="Lindquist E.A."/>
            <person name="Sun H."/>
            <person name="LaButti K.M."/>
            <person name="Schmutz J."/>
            <person name="Jabbour D."/>
            <person name="Luo H."/>
            <person name="Baker S.E."/>
            <person name="Pisabarro A.G."/>
            <person name="Walton J.D."/>
            <person name="Blanchette R.A."/>
            <person name="Henrissat B."/>
            <person name="Martin F."/>
            <person name="Cullen D."/>
            <person name="Hibbett D.S."/>
            <person name="Grigoriev I.V."/>
        </authorList>
    </citation>
    <scope>NUCLEOTIDE SEQUENCE [LARGE SCALE GENOMIC DNA]</scope>
    <source>
        <strain evidence="4">CBS 339.88</strain>
    </source>
</reference>
<keyword evidence="4" id="KW-1185">Reference proteome</keyword>
<evidence type="ECO:0000259" key="2">
    <source>
        <dbReference type="PROSITE" id="PS50837"/>
    </source>
</evidence>
<dbReference type="SUPFAM" id="SSF52540">
    <property type="entry name" value="P-loop containing nucleoside triphosphate hydrolases"/>
    <property type="match status" value="1"/>
</dbReference>
<dbReference type="AlphaFoldDB" id="A0A067SZC2"/>
<feature type="domain" description="NACHT" evidence="2">
    <location>
        <begin position="73"/>
        <end position="210"/>
    </location>
</feature>
<protein>
    <recommendedName>
        <fullName evidence="2">NACHT domain-containing protein</fullName>
    </recommendedName>
</protein>
<dbReference type="PANTHER" id="PTHR10039">
    <property type="entry name" value="AMELOGENIN"/>
    <property type="match status" value="1"/>
</dbReference>
<evidence type="ECO:0000313" key="4">
    <source>
        <dbReference type="Proteomes" id="UP000027222"/>
    </source>
</evidence>
<dbReference type="Proteomes" id="UP000027222">
    <property type="component" value="Unassembled WGS sequence"/>
</dbReference>
<dbReference type="InterPro" id="IPR056884">
    <property type="entry name" value="NPHP3-like_N"/>
</dbReference>
<sequence>MFEGAHDFIIQGGRFTVEQNGRTGLQLLHQKMTHGATHDSAERYPPPRCHPDTRKAIVGEITDWIDDRSRTSSVVWINGPAGAGKTAIAQTICENCKKSGQLAGSFFFSRTVHGRNNPRYLFATIAYQLAIAIPEVGDRIENAITNDPSIIDKSMELQLQRLIMEPLQALDLSVRPTVIVIDGLDECEGENMQCHILQLLGSVFDHGIIPICFIVGSRPEPWIRDEFNSGLLHRNTRRISLEQSEEANEDIRTFFLAGFSDIHNSPKYRQTMEGVSKPWPSDDVINDLVERASGQFIYPSTVLKFVGDPNYRPADRLEMVLSIPIVKGRKSNPLAELDRLYSQILSTCPEISYTLTVLGSIVAMRDTGAKLHLEWSPRIDSLKIIEKLVGLHPGDAYLALRTIHSLVKVSDLDSSSDGLAPDELRGCIDSEDAVIFYHKSFVDFLLDDTRSGDYSVDFKSINASLAFGCMNIMKTLSMIPATRINYSKP</sequence>
<organism evidence="3 4">
    <name type="scientific">Galerina marginata (strain CBS 339.88)</name>
    <dbReference type="NCBI Taxonomy" id="685588"/>
    <lineage>
        <taxon>Eukaryota</taxon>
        <taxon>Fungi</taxon>
        <taxon>Dikarya</taxon>
        <taxon>Basidiomycota</taxon>
        <taxon>Agaricomycotina</taxon>
        <taxon>Agaricomycetes</taxon>
        <taxon>Agaricomycetidae</taxon>
        <taxon>Agaricales</taxon>
        <taxon>Agaricineae</taxon>
        <taxon>Strophariaceae</taxon>
        <taxon>Galerina</taxon>
    </lineage>
</organism>
<evidence type="ECO:0000313" key="3">
    <source>
        <dbReference type="EMBL" id="KDR73014.1"/>
    </source>
</evidence>
<keyword evidence="1" id="KW-0677">Repeat</keyword>
<dbReference type="EMBL" id="KL142387">
    <property type="protein sequence ID" value="KDR73014.1"/>
    <property type="molecule type" value="Genomic_DNA"/>
</dbReference>
<dbReference type="Gene3D" id="3.40.50.300">
    <property type="entry name" value="P-loop containing nucleotide triphosphate hydrolases"/>
    <property type="match status" value="1"/>
</dbReference>
<proteinExistence type="predicted"/>
<dbReference type="PROSITE" id="PS50837">
    <property type="entry name" value="NACHT"/>
    <property type="match status" value="1"/>
</dbReference>
<evidence type="ECO:0000256" key="1">
    <source>
        <dbReference type="ARBA" id="ARBA00022737"/>
    </source>
</evidence>
<name>A0A067SZC2_GALM3</name>
<dbReference type="Pfam" id="PF24883">
    <property type="entry name" value="NPHP3_N"/>
    <property type="match status" value="1"/>
</dbReference>